<accession>A0ABD6DJG5</accession>
<organism evidence="2 3">
    <name type="scientific">Haloarchaeobius litoreus</name>
    <dbReference type="NCBI Taxonomy" id="755306"/>
    <lineage>
        <taxon>Archaea</taxon>
        <taxon>Methanobacteriati</taxon>
        <taxon>Methanobacteriota</taxon>
        <taxon>Stenosarchaea group</taxon>
        <taxon>Halobacteria</taxon>
        <taxon>Halobacteriales</taxon>
        <taxon>Halorubellaceae</taxon>
        <taxon>Haloarchaeobius</taxon>
    </lineage>
</organism>
<evidence type="ECO:0000256" key="1">
    <source>
        <dbReference type="SAM" id="Phobius"/>
    </source>
</evidence>
<reference evidence="2 3" key="1">
    <citation type="journal article" date="2019" name="Int. J. Syst. Evol. Microbiol.">
        <title>The Global Catalogue of Microorganisms (GCM) 10K type strain sequencing project: providing services to taxonomists for standard genome sequencing and annotation.</title>
        <authorList>
            <consortium name="The Broad Institute Genomics Platform"/>
            <consortium name="The Broad Institute Genome Sequencing Center for Infectious Disease"/>
            <person name="Wu L."/>
            <person name="Ma J."/>
        </authorList>
    </citation>
    <scope>NUCLEOTIDE SEQUENCE [LARGE SCALE GENOMIC DNA]</scope>
    <source>
        <strain evidence="2 3">CGMCC 1.10390</strain>
    </source>
</reference>
<evidence type="ECO:0000313" key="3">
    <source>
        <dbReference type="Proteomes" id="UP001597034"/>
    </source>
</evidence>
<name>A0ABD6DJG5_9EURY</name>
<dbReference type="RefSeq" id="WP_256399025.1">
    <property type="nucleotide sequence ID" value="NZ_JANHJR010000001.1"/>
</dbReference>
<dbReference type="AlphaFoldDB" id="A0ABD6DJG5"/>
<evidence type="ECO:0000313" key="2">
    <source>
        <dbReference type="EMBL" id="MFD1645462.1"/>
    </source>
</evidence>
<evidence type="ECO:0008006" key="4">
    <source>
        <dbReference type="Google" id="ProtNLM"/>
    </source>
</evidence>
<sequence length="91" mass="9786">MSPSRPFFDSPSGEFDTGQILFEAIPLAKLVAGIGVAALLPQLVHWLFVELFSITPALGFVFTLATQFVLAVGTGLVLIYVVVRAHQLADQ</sequence>
<protein>
    <recommendedName>
        <fullName evidence="4">Solute:sodium symporter small subunit</fullName>
    </recommendedName>
</protein>
<feature type="transmembrane region" description="Helical" evidence="1">
    <location>
        <begin position="60"/>
        <end position="83"/>
    </location>
</feature>
<proteinExistence type="predicted"/>
<comment type="caution">
    <text evidence="2">The sequence shown here is derived from an EMBL/GenBank/DDBJ whole genome shotgun (WGS) entry which is preliminary data.</text>
</comment>
<dbReference type="Proteomes" id="UP001597034">
    <property type="component" value="Unassembled WGS sequence"/>
</dbReference>
<dbReference type="EMBL" id="JBHUDO010000002">
    <property type="protein sequence ID" value="MFD1645462.1"/>
    <property type="molecule type" value="Genomic_DNA"/>
</dbReference>
<feature type="transmembrane region" description="Helical" evidence="1">
    <location>
        <begin position="20"/>
        <end position="40"/>
    </location>
</feature>
<keyword evidence="1" id="KW-0812">Transmembrane</keyword>
<keyword evidence="1" id="KW-0472">Membrane</keyword>
<keyword evidence="3" id="KW-1185">Reference proteome</keyword>
<keyword evidence="1" id="KW-1133">Transmembrane helix</keyword>
<gene>
    <name evidence="2" type="ORF">ACFSBL_07190</name>
</gene>